<keyword evidence="1" id="KW-0862">Zinc</keyword>
<feature type="compositionally biased region" description="Basic and acidic residues" evidence="2">
    <location>
        <begin position="116"/>
        <end position="128"/>
    </location>
</feature>
<dbReference type="InterPro" id="IPR001878">
    <property type="entry name" value="Znf_CCHC"/>
</dbReference>
<evidence type="ECO:0008006" key="7">
    <source>
        <dbReference type="Google" id="ProtNLM"/>
    </source>
</evidence>
<name>A0AAE1TZ89_9EUCA</name>
<evidence type="ECO:0000259" key="3">
    <source>
        <dbReference type="PROSITE" id="PS50158"/>
    </source>
</evidence>
<feature type="domain" description="SAP" evidence="4">
    <location>
        <begin position="1"/>
        <end position="35"/>
    </location>
</feature>
<feature type="region of interest" description="Disordered" evidence="2">
    <location>
        <begin position="106"/>
        <end position="128"/>
    </location>
</feature>
<evidence type="ECO:0000313" key="5">
    <source>
        <dbReference type="EMBL" id="KAK4300530.1"/>
    </source>
</evidence>
<dbReference type="SMART" id="SM00513">
    <property type="entry name" value="SAP"/>
    <property type="match status" value="1"/>
</dbReference>
<dbReference type="InterPro" id="IPR036875">
    <property type="entry name" value="Znf_CCHC_sf"/>
</dbReference>
<feature type="domain" description="CCHC-type" evidence="3">
    <location>
        <begin position="161"/>
        <end position="176"/>
    </location>
</feature>
<dbReference type="PANTHER" id="PTHR47331:SF1">
    <property type="entry name" value="GAG-LIKE PROTEIN"/>
    <property type="match status" value="1"/>
</dbReference>
<protein>
    <recommendedName>
        <fullName evidence="7">SAP domain-containing protein</fullName>
    </recommendedName>
</protein>
<dbReference type="GO" id="GO:0008270">
    <property type="term" value="F:zinc ion binding"/>
    <property type="evidence" value="ECO:0007669"/>
    <property type="project" value="UniProtKB-KW"/>
</dbReference>
<dbReference type="EMBL" id="JAWZYT010003040">
    <property type="protein sequence ID" value="KAK4300530.1"/>
    <property type="molecule type" value="Genomic_DNA"/>
</dbReference>
<sequence>MDKLTVVDLKAELEKRGLDTRGTRATLMDRLRIVMESEGVDPNVYFSGNDEQAIRPEDSVSQTSRHGSRWRRIADNIAEKDYISVAFSDLVDFVERESRILSNPLFGRHLTGPQPRKTEEKQRYFPKEKEQSETHYLDECSSLKRKTEKERKDFIVESGLCFGCLRRGHLSKDCKRRVDKCRKVYTLEMWPTSKVIIPGYVFLRHWYLLQSIKSGESTNYIKQFRKRWRDVKSVYLFGALSGTCPEFGTVSGLGGCDWDGIKANISEGGHVLLLQLGLLEIW</sequence>
<dbReference type="AlphaFoldDB" id="A0AAE1TZ89"/>
<keyword evidence="1" id="KW-0863">Zinc-finger</keyword>
<comment type="caution">
    <text evidence="5">The sequence shown here is derived from an EMBL/GenBank/DDBJ whole genome shotgun (WGS) entry which is preliminary data.</text>
</comment>
<dbReference type="InterPro" id="IPR036361">
    <property type="entry name" value="SAP_dom_sf"/>
</dbReference>
<keyword evidence="6" id="KW-1185">Reference proteome</keyword>
<dbReference type="PROSITE" id="PS50158">
    <property type="entry name" value="ZF_CCHC"/>
    <property type="match status" value="1"/>
</dbReference>
<dbReference type="GO" id="GO:0003676">
    <property type="term" value="F:nucleic acid binding"/>
    <property type="evidence" value="ECO:0007669"/>
    <property type="project" value="InterPro"/>
</dbReference>
<gene>
    <name evidence="5" type="ORF">Pmani_027257</name>
</gene>
<keyword evidence="1" id="KW-0479">Metal-binding</keyword>
<dbReference type="Gene3D" id="1.10.720.30">
    <property type="entry name" value="SAP domain"/>
    <property type="match status" value="1"/>
</dbReference>
<evidence type="ECO:0000256" key="2">
    <source>
        <dbReference type="SAM" id="MobiDB-lite"/>
    </source>
</evidence>
<accession>A0AAE1TZ89</accession>
<evidence type="ECO:0000259" key="4">
    <source>
        <dbReference type="PROSITE" id="PS50800"/>
    </source>
</evidence>
<dbReference type="PANTHER" id="PTHR47331">
    <property type="entry name" value="PHD-TYPE DOMAIN-CONTAINING PROTEIN"/>
    <property type="match status" value="1"/>
</dbReference>
<dbReference type="SUPFAM" id="SSF68906">
    <property type="entry name" value="SAP domain"/>
    <property type="match status" value="1"/>
</dbReference>
<proteinExistence type="predicted"/>
<dbReference type="Proteomes" id="UP001292094">
    <property type="component" value="Unassembled WGS sequence"/>
</dbReference>
<dbReference type="SUPFAM" id="SSF57756">
    <property type="entry name" value="Retrovirus zinc finger-like domains"/>
    <property type="match status" value="1"/>
</dbReference>
<evidence type="ECO:0000256" key="1">
    <source>
        <dbReference type="PROSITE-ProRule" id="PRU00047"/>
    </source>
</evidence>
<reference evidence="5" key="1">
    <citation type="submission" date="2023-11" db="EMBL/GenBank/DDBJ databases">
        <title>Genome assemblies of two species of porcelain crab, Petrolisthes cinctipes and Petrolisthes manimaculis (Anomura: Porcellanidae).</title>
        <authorList>
            <person name="Angst P."/>
        </authorList>
    </citation>
    <scope>NUCLEOTIDE SEQUENCE</scope>
    <source>
        <strain evidence="5">PB745_02</strain>
        <tissue evidence="5">Gill</tissue>
    </source>
</reference>
<dbReference type="PROSITE" id="PS50800">
    <property type="entry name" value="SAP"/>
    <property type="match status" value="1"/>
</dbReference>
<organism evidence="5 6">
    <name type="scientific">Petrolisthes manimaculis</name>
    <dbReference type="NCBI Taxonomy" id="1843537"/>
    <lineage>
        <taxon>Eukaryota</taxon>
        <taxon>Metazoa</taxon>
        <taxon>Ecdysozoa</taxon>
        <taxon>Arthropoda</taxon>
        <taxon>Crustacea</taxon>
        <taxon>Multicrustacea</taxon>
        <taxon>Malacostraca</taxon>
        <taxon>Eumalacostraca</taxon>
        <taxon>Eucarida</taxon>
        <taxon>Decapoda</taxon>
        <taxon>Pleocyemata</taxon>
        <taxon>Anomura</taxon>
        <taxon>Galatheoidea</taxon>
        <taxon>Porcellanidae</taxon>
        <taxon>Petrolisthes</taxon>
    </lineage>
</organism>
<evidence type="ECO:0000313" key="6">
    <source>
        <dbReference type="Proteomes" id="UP001292094"/>
    </source>
</evidence>
<dbReference type="InterPro" id="IPR003034">
    <property type="entry name" value="SAP_dom"/>
</dbReference>
<dbReference type="Pfam" id="PF02037">
    <property type="entry name" value="SAP"/>
    <property type="match status" value="1"/>
</dbReference>